<keyword evidence="6 11" id="KW-0472">Membrane</keyword>
<proteinExistence type="inferred from homology"/>
<comment type="catalytic activity">
    <reaction evidence="9">
        <text>glycerol(in) = glycerol(out)</text>
        <dbReference type="Rhea" id="RHEA:29675"/>
        <dbReference type="ChEBI" id="CHEBI:17754"/>
    </reaction>
</comment>
<reference evidence="13" key="1">
    <citation type="submission" date="2025-08" db="UniProtKB">
        <authorList>
            <consortium name="RefSeq"/>
        </authorList>
    </citation>
    <scope>IDENTIFICATION</scope>
</reference>
<dbReference type="PROSITE" id="PS00221">
    <property type="entry name" value="MIP"/>
    <property type="match status" value="1"/>
</dbReference>
<keyword evidence="3 10" id="KW-0813">Transport</keyword>
<feature type="transmembrane region" description="Helical" evidence="11">
    <location>
        <begin position="58"/>
        <end position="78"/>
    </location>
</feature>
<feature type="transmembrane region" description="Helical" evidence="11">
    <location>
        <begin position="99"/>
        <end position="120"/>
    </location>
</feature>
<keyword evidence="4 10" id="KW-0812">Transmembrane</keyword>
<dbReference type="RefSeq" id="XP_015264655.1">
    <property type="nucleotide sequence ID" value="XM_015409169.1"/>
</dbReference>
<name>A0ABM1JT68_GEKJA</name>
<organism evidence="12 13">
    <name type="scientific">Gekko japonicus</name>
    <name type="common">Schlegel's Japanese gecko</name>
    <dbReference type="NCBI Taxonomy" id="146911"/>
    <lineage>
        <taxon>Eukaryota</taxon>
        <taxon>Metazoa</taxon>
        <taxon>Chordata</taxon>
        <taxon>Craniata</taxon>
        <taxon>Vertebrata</taxon>
        <taxon>Euteleostomi</taxon>
        <taxon>Lepidosauria</taxon>
        <taxon>Squamata</taxon>
        <taxon>Bifurcata</taxon>
        <taxon>Gekkota</taxon>
        <taxon>Gekkonidae</taxon>
        <taxon>Gekkoninae</taxon>
        <taxon>Gekko</taxon>
    </lineage>
</organism>
<comment type="catalytic activity">
    <reaction evidence="8">
        <text>H2O(in) = H2O(out)</text>
        <dbReference type="Rhea" id="RHEA:29667"/>
        <dbReference type="ChEBI" id="CHEBI:15377"/>
    </reaction>
</comment>
<dbReference type="PRINTS" id="PR02019">
    <property type="entry name" value="AQUAPORIN7"/>
</dbReference>
<dbReference type="NCBIfam" id="TIGR00861">
    <property type="entry name" value="MIP"/>
    <property type="match status" value="1"/>
</dbReference>
<evidence type="ECO:0000256" key="5">
    <source>
        <dbReference type="ARBA" id="ARBA00022989"/>
    </source>
</evidence>
<sequence length="287" mass="30322">MAKRNGRNWKESFALKNSLVKEALSEFLGTFVMVTLGCGCVAQSVLSGEALGGAQMVSVGFAMAVTIAIYVAGGVSGGHINPAVSFAMCITGKMTWAKFPAYVLTQFLGAFVGAAAVYGVNYDALMSYTGGNFTVTGDIRTAHIFATYPSEYLSVTNGFADQVISTAFLLVGVFAIFDQGNLGVPKGLEPIGVGLLIILLTSSLSMNSGCAMNPARDLSPRLFTLLAGWGPEVFTAGNHWWWVPIVGPMVGAGFGAAIYMLFIELHHVQPPPPQSNAAHDKYELTSM</sequence>
<feature type="transmembrane region" description="Helical" evidence="11">
    <location>
        <begin position="189"/>
        <end position="206"/>
    </location>
</feature>
<comment type="similarity">
    <text evidence="2 10">Belongs to the MIP/aquaporin (TC 1.A.8) family.</text>
</comment>
<dbReference type="GeneID" id="107108684"/>
<evidence type="ECO:0000256" key="9">
    <source>
        <dbReference type="ARBA" id="ARBA00049405"/>
    </source>
</evidence>
<dbReference type="Proteomes" id="UP000694871">
    <property type="component" value="Unplaced"/>
</dbReference>
<evidence type="ECO:0000313" key="13">
    <source>
        <dbReference type="RefSeq" id="XP_015264655.1"/>
    </source>
</evidence>
<dbReference type="InterPro" id="IPR022357">
    <property type="entry name" value="MIP_CS"/>
</dbReference>
<feature type="transmembrane region" description="Helical" evidence="11">
    <location>
        <begin position="159"/>
        <end position="177"/>
    </location>
</feature>
<dbReference type="PRINTS" id="PR00783">
    <property type="entry name" value="MINTRINSICP"/>
</dbReference>
<keyword evidence="5 11" id="KW-1133">Transmembrane helix</keyword>
<evidence type="ECO:0000256" key="3">
    <source>
        <dbReference type="ARBA" id="ARBA00022448"/>
    </source>
</evidence>
<evidence type="ECO:0000256" key="11">
    <source>
        <dbReference type="SAM" id="Phobius"/>
    </source>
</evidence>
<gene>
    <name evidence="13" type="primary">AQP9</name>
</gene>
<evidence type="ECO:0000256" key="8">
    <source>
        <dbReference type="ARBA" id="ARBA00034651"/>
    </source>
</evidence>
<accession>A0ABM1JT68</accession>
<protein>
    <submittedName>
        <fullName evidence="13">Aquaporin-9</fullName>
    </submittedName>
</protein>
<dbReference type="InterPro" id="IPR023271">
    <property type="entry name" value="Aquaporin-like"/>
</dbReference>
<evidence type="ECO:0000256" key="6">
    <source>
        <dbReference type="ARBA" id="ARBA00023136"/>
    </source>
</evidence>
<keyword evidence="12" id="KW-1185">Reference proteome</keyword>
<evidence type="ECO:0000313" key="12">
    <source>
        <dbReference type="Proteomes" id="UP000694871"/>
    </source>
</evidence>
<evidence type="ECO:0000256" key="1">
    <source>
        <dbReference type="ARBA" id="ARBA00004141"/>
    </source>
</evidence>
<dbReference type="Gene3D" id="1.20.1080.10">
    <property type="entry name" value="Glycerol uptake facilitator protein"/>
    <property type="match status" value="1"/>
</dbReference>
<evidence type="ECO:0000256" key="7">
    <source>
        <dbReference type="ARBA" id="ARBA00033993"/>
    </source>
</evidence>
<evidence type="ECO:0000256" key="2">
    <source>
        <dbReference type="ARBA" id="ARBA00006175"/>
    </source>
</evidence>
<dbReference type="Pfam" id="PF00230">
    <property type="entry name" value="MIP"/>
    <property type="match status" value="1"/>
</dbReference>
<comment type="catalytic activity">
    <reaction evidence="7">
        <text>urea(in) = urea(out)</text>
        <dbReference type="Rhea" id="RHEA:32799"/>
        <dbReference type="ChEBI" id="CHEBI:16199"/>
    </reaction>
</comment>
<dbReference type="PANTHER" id="PTHR43829:SF6">
    <property type="entry name" value="AQUAPORIN-9"/>
    <property type="match status" value="1"/>
</dbReference>
<feature type="transmembrane region" description="Helical" evidence="11">
    <location>
        <begin position="27"/>
        <end position="46"/>
    </location>
</feature>
<dbReference type="PANTHER" id="PTHR43829">
    <property type="entry name" value="AQUAPORIN OR AQUAGLYCEROPORIN RELATED"/>
    <property type="match status" value="1"/>
</dbReference>
<dbReference type="SUPFAM" id="SSF81338">
    <property type="entry name" value="Aquaporin-like"/>
    <property type="match status" value="1"/>
</dbReference>
<dbReference type="CDD" id="cd00333">
    <property type="entry name" value="MIP"/>
    <property type="match status" value="1"/>
</dbReference>
<dbReference type="InterPro" id="IPR050363">
    <property type="entry name" value="MIP/Aquaporin"/>
</dbReference>
<feature type="transmembrane region" description="Helical" evidence="11">
    <location>
        <begin position="240"/>
        <end position="262"/>
    </location>
</feature>
<evidence type="ECO:0000256" key="10">
    <source>
        <dbReference type="RuleBase" id="RU000477"/>
    </source>
</evidence>
<dbReference type="InterPro" id="IPR000425">
    <property type="entry name" value="MIP"/>
</dbReference>
<comment type="subcellular location">
    <subcellularLocation>
        <location evidence="1">Membrane</location>
        <topology evidence="1">Multi-pass membrane protein</topology>
    </subcellularLocation>
</comment>
<evidence type="ECO:0000256" key="4">
    <source>
        <dbReference type="ARBA" id="ARBA00022692"/>
    </source>
</evidence>